<feature type="compositionally biased region" description="Basic and acidic residues" evidence="1">
    <location>
        <begin position="1255"/>
        <end position="1267"/>
    </location>
</feature>
<feature type="region of interest" description="Disordered" evidence="1">
    <location>
        <begin position="732"/>
        <end position="897"/>
    </location>
</feature>
<organism evidence="2 3">
    <name type="scientific">Folsomia candida</name>
    <name type="common">Springtail</name>
    <dbReference type="NCBI Taxonomy" id="158441"/>
    <lineage>
        <taxon>Eukaryota</taxon>
        <taxon>Metazoa</taxon>
        <taxon>Ecdysozoa</taxon>
        <taxon>Arthropoda</taxon>
        <taxon>Hexapoda</taxon>
        <taxon>Collembola</taxon>
        <taxon>Entomobryomorpha</taxon>
        <taxon>Isotomoidea</taxon>
        <taxon>Isotomidae</taxon>
        <taxon>Proisotominae</taxon>
        <taxon>Folsomia</taxon>
    </lineage>
</organism>
<dbReference type="STRING" id="158441.A0A226EWV5"/>
<keyword evidence="3" id="KW-1185">Reference proteome</keyword>
<feature type="compositionally biased region" description="Basic and acidic residues" evidence="1">
    <location>
        <begin position="736"/>
        <end position="746"/>
    </location>
</feature>
<feature type="region of interest" description="Disordered" evidence="1">
    <location>
        <begin position="1159"/>
        <end position="1190"/>
    </location>
</feature>
<name>A0A226EWV5_FOLCA</name>
<feature type="compositionally biased region" description="Polar residues" evidence="1">
    <location>
        <begin position="747"/>
        <end position="757"/>
    </location>
</feature>
<evidence type="ECO:0000313" key="2">
    <source>
        <dbReference type="EMBL" id="OXA61106.1"/>
    </source>
</evidence>
<feature type="region of interest" description="Disordered" evidence="1">
    <location>
        <begin position="1255"/>
        <end position="1275"/>
    </location>
</feature>
<sequence>MADVAIIDGSGGDYLVPPNKIEEVDQVTIRPDKQLPNETKVSPEIVHQTYQICNKLATTPTLTTLAHPERSKHILYANDRVAKFSDEGQLLFGFVSINRVTKDTRIDWDNGKEEKLSYTGGKGIALKAKVGVMDRRCVGFGSKVTNDEKTGQVREKRFLITVALENNLNVVIKDVDCEDLIRIGYSKKDDKIVYNNEWVGLVADTRAGVYFKMDKDGKLGFVPDDSYGFVFPRPGDRIESMLIYHLWDTRWITSGQIWWWNFFRYMGNSATILETKIDCITLAWMRNINMGKVFEIGGKSLPPNTLRREEEVKEVKHLYGRNWKYIRELDTWNYKLKEEDKLMNFHDWVLELSEETFFGPPEDYVLIGNEEKDNLPQMCLDLMESEKPIGVKIAAIRSVVDIEWDDGSIETLPSYKVKPHQYDGTDTPPAFFAGDIVSDLNIEKSSTYGYVVRVYRDTALVTWIDPSGHHLPKISQPTRVPISEIGLHIDYLYLKSLNHIPVVVSNVKNIQGMRIPVDDVLYGVAVGINVAEAKIIVKGPDEVERLVWAHDFEHFEGDVAYDTSKTKWIPWYKFDTLKNPIRDFCLADQYLRDRKLPLAVTSTTIHEDNGDVAVKPKIMRYLDNWFSSEHGESIPSPLISNSGLEKISKIGTTTTTTTTTQKPETVPEWISIPIRNNSTLQTQVVPNDKQSISPMQNLSKNVTMNNVSSVEQTQVVQEIQPAGWMILRTENPQQVQDDKSKPDTKSVEQLVTTTTSRPDVLQRPQKMGNPPPHQIAPPLENNNPTKEVDWIGIPIRRNDRSSPKRNATTTTTTMLPEIEDVSPTPMTEKSADDDDEITTTISSSSDDQDAVTEVSTEEKAVDESGPINSGDNNDVSEDKPVDVDGLESDPSATGSSTSTVIEISHLIARKLCIHLKEKYKLKLGRTGRSYLWAPIYQYAPMLDRGFPLVAPEFTPDCMKWKLKSCNGTDRFPLMTPCTFWNPMPLQSLDCFSSEEVDDTPIGVSSTIFVNYRPPKYNDKFCPCRWPCTPHFDKIQNCRVNRSQGFLKTSSDSKGEALYSEGNPLRPVHMPHYQAMQLCRGMYEFLDSSAPIKVDSIPIRIVALGKERDPIKDCVTWKYSPCNRGKNSGQRGGINKVEPQITTQIVENVTLGVNNAVLTTTPAPVESKRRRKKRDDDSTNDEVTNELATSTPDCGVWEQVEAEDRDCIPETLAEKVSKKKKSSKSSISTDNILQNIPPCTKWPCFLTQHEMQLHKKNATDTKTTEGKKRGSSPNYEKGPGCNCDWPCLPFFDHINKCYNDRGKLLVDANGKPIILPRRFSRTQKQLVLCLSYLEKDEIDCFVKK</sequence>
<dbReference type="EMBL" id="LNIX01000002">
    <property type="protein sequence ID" value="OXA61106.1"/>
    <property type="molecule type" value="Genomic_DNA"/>
</dbReference>
<dbReference type="Proteomes" id="UP000198287">
    <property type="component" value="Unassembled WGS sequence"/>
</dbReference>
<proteinExistence type="predicted"/>
<accession>A0A226EWV5</accession>
<gene>
    <name evidence="2" type="ORF">Fcan01_04482</name>
</gene>
<protein>
    <submittedName>
        <fullName evidence="2">Uncharacterized protein</fullName>
    </submittedName>
</protein>
<reference evidence="2 3" key="1">
    <citation type="submission" date="2015-12" db="EMBL/GenBank/DDBJ databases">
        <title>The genome of Folsomia candida.</title>
        <authorList>
            <person name="Faddeeva A."/>
            <person name="Derks M.F."/>
            <person name="Anvar Y."/>
            <person name="Smit S."/>
            <person name="Van Straalen N."/>
            <person name="Roelofs D."/>
        </authorList>
    </citation>
    <scope>NUCLEOTIDE SEQUENCE [LARGE SCALE GENOMIC DNA]</scope>
    <source>
        <strain evidence="2 3">VU population</strain>
        <tissue evidence="2">Whole body</tissue>
    </source>
</reference>
<evidence type="ECO:0000313" key="3">
    <source>
        <dbReference type="Proteomes" id="UP000198287"/>
    </source>
</evidence>
<comment type="caution">
    <text evidence="2">The sequence shown here is derived from an EMBL/GenBank/DDBJ whole genome shotgun (WGS) entry which is preliminary data.</text>
</comment>
<evidence type="ECO:0000256" key="1">
    <source>
        <dbReference type="SAM" id="MobiDB-lite"/>
    </source>
</evidence>